<sequence length="195" mass="23147">MSMKNQFDLFGQMVISKFELYLLKRKFPTISYDVLIIRTIKYRLGGQRHSSREYVSRTAKWEPLKEMTVHDIKKYLSLCQSNTEYRKFIESIRHDIKIERARAEAQKLKSNQFNEAQLILLQLTHSNRFEEKQLKKKNPSYEPEQKILSVHQLELILEAGIDTRLIPWECASDKCVELGQKLGIYRDPSIPPWCR</sequence>
<reference evidence="1 2" key="1">
    <citation type="submission" date="2019-03" db="EMBL/GenBank/DDBJ databases">
        <title>Genomic Encyclopedia of Type Strains, Phase IV (KMG-IV): sequencing the most valuable type-strain genomes for metagenomic binning, comparative biology and taxonomic classification.</title>
        <authorList>
            <person name="Goeker M."/>
        </authorList>
    </citation>
    <scope>NUCLEOTIDE SEQUENCE [LARGE SCALE GENOMIC DNA]</scope>
    <source>
        <strain evidence="1 2">DSM 102852</strain>
    </source>
</reference>
<evidence type="ECO:0000313" key="2">
    <source>
        <dbReference type="Proteomes" id="UP000294480"/>
    </source>
</evidence>
<comment type="caution">
    <text evidence="1">The sequence shown here is derived from an EMBL/GenBank/DDBJ whole genome shotgun (WGS) entry which is preliminary data.</text>
</comment>
<gene>
    <name evidence="1" type="ORF">DFR44_1397</name>
</gene>
<protein>
    <submittedName>
        <fullName evidence="1">Uncharacterized protein</fullName>
    </submittedName>
</protein>
<evidence type="ECO:0000313" key="1">
    <source>
        <dbReference type="EMBL" id="TDR27779.1"/>
    </source>
</evidence>
<dbReference type="Proteomes" id="UP000294480">
    <property type="component" value="Unassembled WGS sequence"/>
</dbReference>
<keyword evidence="2" id="KW-1185">Reference proteome</keyword>
<dbReference type="AlphaFoldDB" id="A0A4R6Y4D7"/>
<accession>A0A4R6Y4D7</accession>
<name>A0A4R6Y4D7_9BURK</name>
<organism evidence="1 2">
    <name type="scientific">Hydromonas duriensis</name>
    <dbReference type="NCBI Taxonomy" id="1527608"/>
    <lineage>
        <taxon>Bacteria</taxon>
        <taxon>Pseudomonadati</taxon>
        <taxon>Pseudomonadota</taxon>
        <taxon>Betaproteobacteria</taxon>
        <taxon>Burkholderiales</taxon>
        <taxon>Burkholderiaceae</taxon>
        <taxon>Hydromonas</taxon>
    </lineage>
</organism>
<dbReference type="EMBL" id="SNZE01000039">
    <property type="protein sequence ID" value="TDR27779.1"/>
    <property type="molecule type" value="Genomic_DNA"/>
</dbReference>
<proteinExistence type="predicted"/>